<reference evidence="2" key="1">
    <citation type="submission" date="2022-07" db="EMBL/GenBank/DDBJ databases">
        <title>Fungi with potential for degradation of polypropylene.</title>
        <authorList>
            <person name="Gostincar C."/>
        </authorList>
    </citation>
    <scope>NUCLEOTIDE SEQUENCE</scope>
    <source>
        <strain evidence="2">EXF-13308</strain>
    </source>
</reference>
<feature type="region of interest" description="Disordered" evidence="1">
    <location>
        <begin position="1"/>
        <end position="87"/>
    </location>
</feature>
<proteinExistence type="predicted"/>
<evidence type="ECO:0000313" key="3">
    <source>
        <dbReference type="Proteomes" id="UP001174694"/>
    </source>
</evidence>
<keyword evidence="3" id="KW-1185">Reference proteome</keyword>
<name>A0AA38RS12_9PEZI</name>
<dbReference type="AlphaFoldDB" id="A0AA38RS12"/>
<feature type="compositionally biased region" description="Low complexity" evidence="1">
    <location>
        <begin position="173"/>
        <end position="185"/>
    </location>
</feature>
<feature type="compositionally biased region" description="Low complexity" evidence="1">
    <location>
        <begin position="34"/>
        <end position="43"/>
    </location>
</feature>
<protein>
    <submittedName>
        <fullName evidence="2">Uncharacterized protein</fullName>
    </submittedName>
</protein>
<comment type="caution">
    <text evidence="2">The sequence shown here is derived from an EMBL/GenBank/DDBJ whole genome shotgun (WGS) entry which is preliminary data.</text>
</comment>
<feature type="compositionally biased region" description="Low complexity" evidence="1">
    <location>
        <begin position="151"/>
        <end position="160"/>
    </location>
</feature>
<gene>
    <name evidence="2" type="ORF">NKR23_g1735</name>
</gene>
<evidence type="ECO:0000256" key="1">
    <source>
        <dbReference type="SAM" id="MobiDB-lite"/>
    </source>
</evidence>
<sequence>MLCSTGQRILNRVRSHKKLQASGSDSSSHKRQDSLSSSGSRPSTDSDCHRSHYPTLEWDPLKLNPPVSATHITPRAVPPHHASFRERTLRNKRSYAGHELQQGRRHYQSDSTGSALEIHDGFDFGFAKEQAIQSVLDRNRDGAVHLAGGWPSPASSTSSSDWHDDYEDDDGARPQSSWSEASSPSPRRRPQPGPFDGPDYFLKRGGWKRRGIVFGGQVDEVYVRDDDAFDLE</sequence>
<dbReference type="Proteomes" id="UP001174694">
    <property type="component" value="Unassembled WGS sequence"/>
</dbReference>
<dbReference type="EMBL" id="JANBVO010000003">
    <property type="protein sequence ID" value="KAJ9155582.1"/>
    <property type="molecule type" value="Genomic_DNA"/>
</dbReference>
<feature type="region of interest" description="Disordered" evidence="1">
    <location>
        <begin position="146"/>
        <end position="200"/>
    </location>
</feature>
<accession>A0AA38RS12</accession>
<evidence type="ECO:0000313" key="2">
    <source>
        <dbReference type="EMBL" id="KAJ9155582.1"/>
    </source>
</evidence>
<organism evidence="2 3">
    <name type="scientific">Pleurostoma richardsiae</name>
    <dbReference type="NCBI Taxonomy" id="41990"/>
    <lineage>
        <taxon>Eukaryota</taxon>
        <taxon>Fungi</taxon>
        <taxon>Dikarya</taxon>
        <taxon>Ascomycota</taxon>
        <taxon>Pezizomycotina</taxon>
        <taxon>Sordariomycetes</taxon>
        <taxon>Sordariomycetidae</taxon>
        <taxon>Calosphaeriales</taxon>
        <taxon>Pleurostomataceae</taxon>
        <taxon>Pleurostoma</taxon>
    </lineage>
</organism>